<evidence type="ECO:0000313" key="1">
    <source>
        <dbReference type="EMBL" id="EFM47016.1"/>
    </source>
</evidence>
<keyword evidence="2" id="KW-1185">Reference proteome</keyword>
<proteinExistence type="predicted"/>
<reference evidence="1" key="1">
    <citation type="submission" date="2010-08" db="EMBL/GenBank/DDBJ databases">
        <authorList>
            <person name="Muzny D."/>
            <person name="Qin X."/>
            <person name="Deng J."/>
            <person name="Jiang H."/>
            <person name="Liu Y."/>
            <person name="Qu J."/>
            <person name="Song X.-Z."/>
            <person name="Zhang L."/>
            <person name="Thornton R."/>
            <person name="Coyle M."/>
            <person name="Francisco L."/>
            <person name="Jackson L."/>
            <person name="Javaid M."/>
            <person name="Korchina V."/>
            <person name="Kovar C."/>
            <person name="Mata R."/>
            <person name="Mathew T."/>
            <person name="Ngo R."/>
            <person name="Nguyen L."/>
            <person name="Nguyen N."/>
            <person name="Okwuonu G."/>
            <person name="Ongeri F."/>
            <person name="Pham C."/>
            <person name="Simmons D."/>
            <person name="Wilczek-Boney K."/>
            <person name="Hale W."/>
            <person name="Jakkamsetti A."/>
            <person name="Pham P."/>
            <person name="Ruth R."/>
            <person name="San Lucas F."/>
            <person name="Warren J."/>
            <person name="Zhang J."/>
            <person name="Zhao Z."/>
            <person name="Zhou C."/>
            <person name="Zhu D."/>
            <person name="Lee S."/>
            <person name="Bess C."/>
            <person name="Blankenburg K."/>
            <person name="Forbes L."/>
            <person name="Fu Q."/>
            <person name="Gubbala S."/>
            <person name="Hirani K."/>
            <person name="Jayaseelan J.C."/>
            <person name="Lara F."/>
            <person name="Munidasa M."/>
            <person name="Palculict T."/>
            <person name="Patil S."/>
            <person name="Pu L.-L."/>
            <person name="Saada N."/>
            <person name="Tang L."/>
            <person name="Weissenberger G."/>
            <person name="Zhu Y."/>
            <person name="Hemphill L."/>
            <person name="Shang Y."/>
            <person name="Youmans B."/>
            <person name="Ayvaz T."/>
            <person name="Ross M."/>
            <person name="Santibanez J."/>
            <person name="Aqrawi P."/>
            <person name="Gross S."/>
            <person name="Joshi V."/>
            <person name="Fowler G."/>
            <person name="Nazareth L."/>
            <person name="Reid J."/>
            <person name="Worley K."/>
            <person name="Petrosino J."/>
            <person name="Highlander S."/>
            <person name="Gibbs R."/>
        </authorList>
    </citation>
    <scope>NUCLEOTIDE SEQUENCE [LARGE SCALE GENOMIC DNA]</scope>
    <source>
        <strain evidence="1">ATCC 35239</strain>
    </source>
</reference>
<organism evidence="1 2">
    <name type="scientific">Mobiluncus mulieris ATCC 35239</name>
    <dbReference type="NCBI Taxonomy" id="871571"/>
    <lineage>
        <taxon>Bacteria</taxon>
        <taxon>Bacillati</taxon>
        <taxon>Actinomycetota</taxon>
        <taxon>Actinomycetes</taxon>
        <taxon>Actinomycetales</taxon>
        <taxon>Actinomycetaceae</taxon>
        <taxon>Mobiluncus</taxon>
    </lineage>
</organism>
<dbReference type="EMBL" id="AEET01000011">
    <property type="protein sequence ID" value="EFM47016.1"/>
    <property type="molecule type" value="Genomic_DNA"/>
</dbReference>
<evidence type="ECO:0000313" key="2">
    <source>
        <dbReference type="Proteomes" id="UP000003045"/>
    </source>
</evidence>
<gene>
    <name evidence="1" type="ORF">HMPREF0580_0328</name>
</gene>
<dbReference type="HOGENOM" id="CLU_2955506_0_0_11"/>
<accession>E0QN64</accession>
<dbReference type="AlphaFoldDB" id="E0QN64"/>
<dbReference type="Proteomes" id="UP000003045">
    <property type="component" value="Unassembled WGS sequence"/>
</dbReference>
<sequence length="59" mass="6561">MDNCGFSCGLFVGFPVDCPAVAWFFRVHEVPILVSFSKNPHMFSTGIVNYFSAANFLKP</sequence>
<comment type="caution">
    <text evidence="1">The sequence shown here is derived from an EMBL/GenBank/DDBJ whole genome shotgun (WGS) entry which is preliminary data.</text>
</comment>
<name>E0QN64_9ACTO</name>
<protein>
    <submittedName>
        <fullName evidence="1">Uncharacterized protein</fullName>
    </submittedName>
</protein>